<gene>
    <name evidence="1" type="ORF">EYZ11_006988</name>
</gene>
<protein>
    <submittedName>
        <fullName evidence="1">Uncharacterized protein</fullName>
    </submittedName>
</protein>
<evidence type="ECO:0000313" key="2">
    <source>
        <dbReference type="Proteomes" id="UP000308092"/>
    </source>
</evidence>
<sequence length="76" mass="8293">MPRQHIVYVLTRPPQPPQGPAERRRFDPILRGKDTASILPRLASSSAIAMSAAHAAPEMGAIFLMKKQSSPSWLSA</sequence>
<organism evidence="1 2">
    <name type="scientific">Aspergillus tanneri</name>
    <dbReference type="NCBI Taxonomy" id="1220188"/>
    <lineage>
        <taxon>Eukaryota</taxon>
        <taxon>Fungi</taxon>
        <taxon>Dikarya</taxon>
        <taxon>Ascomycota</taxon>
        <taxon>Pezizomycotina</taxon>
        <taxon>Eurotiomycetes</taxon>
        <taxon>Eurotiomycetidae</taxon>
        <taxon>Eurotiales</taxon>
        <taxon>Aspergillaceae</taxon>
        <taxon>Aspergillus</taxon>
        <taxon>Aspergillus subgen. Circumdati</taxon>
    </lineage>
</organism>
<dbReference type="AlphaFoldDB" id="A0A4S3JGH6"/>
<reference evidence="1 2" key="1">
    <citation type="submission" date="2019-03" db="EMBL/GenBank/DDBJ databases">
        <title>The genome sequence of a newly discovered highly antifungal drug resistant Aspergillus species, Aspergillus tanneri NIH 1004.</title>
        <authorList>
            <person name="Mounaud S."/>
            <person name="Singh I."/>
            <person name="Joardar V."/>
            <person name="Pakala S."/>
            <person name="Pakala S."/>
            <person name="Venepally P."/>
            <person name="Hoover J."/>
            <person name="Nierman W."/>
            <person name="Chung J."/>
            <person name="Losada L."/>
        </authorList>
    </citation>
    <scope>NUCLEOTIDE SEQUENCE [LARGE SCALE GENOMIC DNA]</scope>
    <source>
        <strain evidence="1 2">NIH1004</strain>
    </source>
</reference>
<name>A0A4S3JGH6_9EURO</name>
<dbReference type="VEuPathDB" id="FungiDB:EYZ11_006988"/>
<accession>A0A4S3JGH6</accession>
<comment type="caution">
    <text evidence="1">The sequence shown here is derived from an EMBL/GenBank/DDBJ whole genome shotgun (WGS) entry which is preliminary data.</text>
</comment>
<dbReference type="Proteomes" id="UP000308092">
    <property type="component" value="Unassembled WGS sequence"/>
</dbReference>
<evidence type="ECO:0000313" key="1">
    <source>
        <dbReference type="EMBL" id="THC93528.1"/>
    </source>
</evidence>
<proteinExistence type="predicted"/>
<dbReference type="EMBL" id="SOSA01000259">
    <property type="protein sequence ID" value="THC93528.1"/>
    <property type="molecule type" value="Genomic_DNA"/>
</dbReference>
<keyword evidence="2" id="KW-1185">Reference proteome</keyword>